<feature type="chain" id="PRO_5002150037" description="Right handed beta helix domain-containing protein" evidence="1">
    <location>
        <begin position="22"/>
        <end position="286"/>
    </location>
</feature>
<evidence type="ECO:0000313" key="4">
    <source>
        <dbReference type="Proteomes" id="UP000035068"/>
    </source>
</evidence>
<evidence type="ECO:0000256" key="1">
    <source>
        <dbReference type="SAM" id="SignalP"/>
    </source>
</evidence>
<keyword evidence="4" id="KW-1185">Reference proteome</keyword>
<dbReference type="InterPro" id="IPR039448">
    <property type="entry name" value="Beta_helix"/>
</dbReference>
<dbReference type="InterPro" id="IPR012334">
    <property type="entry name" value="Pectin_lyas_fold"/>
</dbReference>
<dbReference type="AlphaFoldDB" id="A0A0C2HUY4"/>
<dbReference type="Proteomes" id="UP000035068">
    <property type="component" value="Unassembled WGS sequence"/>
</dbReference>
<evidence type="ECO:0000259" key="2">
    <source>
        <dbReference type="Pfam" id="PF13229"/>
    </source>
</evidence>
<reference evidence="3 4" key="1">
    <citation type="submission" date="2014-12" db="EMBL/GenBank/DDBJ databases">
        <title>Genomes of Geoalkalibacter ferrihydriticus and Geoalkalibacter subterraneus, two haloalkaliphilic metal-reducing members of the Geobacteraceae.</title>
        <authorList>
            <person name="Badalamenti J.P."/>
            <person name="Torres C.I."/>
            <person name="Krajmalnik-Brown R."/>
            <person name="Bond D.R."/>
        </authorList>
    </citation>
    <scope>NUCLEOTIDE SEQUENCE [LARGE SCALE GENOMIC DNA]</scope>
    <source>
        <strain evidence="3 4">DSM 17813</strain>
    </source>
</reference>
<sequence>MKSRCFICALLLLALSGCAMSQRPVTGVLFGEILWENTVYVRGDVTLEEGATLHIAPGTQVLFLPPLEGEDLLQVHPFFPGSELIIRGRILARGTADEPIVFRSAQADAGRGSWGAVNLRQSPEAIFSHCIFTQADSAIHSFDSLVRVEHSLFENNLVALRFNTSDIRIEHNLIRDNAAGIRFHYGAPIINNNHLVDNGKSFFITSHPRDYLIRNNNILRSREYSVVFGEEVPEDVQMADNYWGSTDPAQIEASLFDGRRLAYLGQLIYLPAATQPFAEAGPSWIR</sequence>
<dbReference type="PROSITE" id="PS51257">
    <property type="entry name" value="PROKAR_LIPOPROTEIN"/>
    <property type="match status" value="1"/>
</dbReference>
<organism evidence="3 4">
    <name type="scientific">Geoalkalibacter ferrihydriticus DSM 17813</name>
    <dbReference type="NCBI Taxonomy" id="1121915"/>
    <lineage>
        <taxon>Bacteria</taxon>
        <taxon>Pseudomonadati</taxon>
        <taxon>Thermodesulfobacteriota</taxon>
        <taxon>Desulfuromonadia</taxon>
        <taxon>Desulfuromonadales</taxon>
        <taxon>Geoalkalibacteraceae</taxon>
        <taxon>Geoalkalibacter</taxon>
    </lineage>
</organism>
<proteinExistence type="predicted"/>
<dbReference type="SUPFAM" id="SSF51126">
    <property type="entry name" value="Pectin lyase-like"/>
    <property type="match status" value="1"/>
</dbReference>
<keyword evidence="1" id="KW-0732">Signal</keyword>
<accession>A0A0C2HUY4</accession>
<feature type="domain" description="Right handed beta helix" evidence="2">
    <location>
        <begin position="116"/>
        <end position="218"/>
    </location>
</feature>
<feature type="signal peptide" evidence="1">
    <location>
        <begin position="1"/>
        <end position="21"/>
    </location>
</feature>
<dbReference type="InterPro" id="IPR011050">
    <property type="entry name" value="Pectin_lyase_fold/virulence"/>
</dbReference>
<gene>
    <name evidence="3" type="ORF">GFER_10685</name>
</gene>
<evidence type="ECO:0000313" key="3">
    <source>
        <dbReference type="EMBL" id="KIH76617.1"/>
    </source>
</evidence>
<name>A0A0C2HUY4_9BACT</name>
<protein>
    <recommendedName>
        <fullName evidence="2">Right handed beta helix domain-containing protein</fullName>
    </recommendedName>
</protein>
<comment type="caution">
    <text evidence="3">The sequence shown here is derived from an EMBL/GenBank/DDBJ whole genome shotgun (WGS) entry which is preliminary data.</text>
</comment>
<dbReference type="Gene3D" id="2.160.20.10">
    <property type="entry name" value="Single-stranded right-handed beta-helix, Pectin lyase-like"/>
    <property type="match status" value="1"/>
</dbReference>
<dbReference type="RefSeq" id="WP_040099321.1">
    <property type="nucleotide sequence ID" value="NZ_JWJD01000003.1"/>
</dbReference>
<dbReference type="Pfam" id="PF13229">
    <property type="entry name" value="Beta_helix"/>
    <property type="match status" value="1"/>
</dbReference>
<dbReference type="EMBL" id="JWJD01000003">
    <property type="protein sequence ID" value="KIH76617.1"/>
    <property type="molecule type" value="Genomic_DNA"/>
</dbReference>